<dbReference type="Proteomes" id="UP000472276">
    <property type="component" value="Unassembled WGS sequence"/>
</dbReference>
<reference evidence="2" key="2">
    <citation type="submission" date="2025-08" db="UniProtKB">
        <authorList>
            <consortium name="Ensembl"/>
        </authorList>
    </citation>
    <scope>IDENTIFICATION</scope>
</reference>
<dbReference type="Ensembl" id="ENSOABT00000083111.1">
    <property type="protein sequence ID" value="ENSOABP00000073957.1"/>
    <property type="gene ID" value="ENSOABG00000038130.1"/>
</dbReference>
<dbReference type="Gene3D" id="1.10.418.10">
    <property type="entry name" value="Calponin-like domain"/>
    <property type="match status" value="1"/>
</dbReference>
<dbReference type="AlphaFoldDB" id="A0AAZ1Y2D2"/>
<evidence type="ECO:0000259" key="1">
    <source>
        <dbReference type="PROSITE" id="PS50021"/>
    </source>
</evidence>
<dbReference type="InterPro" id="IPR036872">
    <property type="entry name" value="CH_dom_sf"/>
</dbReference>
<dbReference type="PANTHER" id="PTHR23167">
    <property type="entry name" value="CALPONIN HOMOLOGY DOMAIN-CONTAINING PROTEIN DDB_G0272472-RELATED"/>
    <property type="match status" value="1"/>
</dbReference>
<keyword evidence="3" id="KW-1185">Reference proteome</keyword>
<protein>
    <recommendedName>
        <fullName evidence="1">Calponin-homology (CH) domain-containing protein</fullName>
    </recommendedName>
</protein>
<reference evidence="2" key="3">
    <citation type="submission" date="2025-09" db="UniProtKB">
        <authorList>
            <consortium name="Ensembl"/>
        </authorList>
    </citation>
    <scope>IDENTIFICATION</scope>
</reference>
<dbReference type="InterPro" id="IPR001715">
    <property type="entry name" value="CH_dom"/>
</dbReference>
<name>A0AAZ1Y2D2_OREAU</name>
<dbReference type="PROSITE" id="PS50021">
    <property type="entry name" value="CH"/>
    <property type="match status" value="1"/>
</dbReference>
<evidence type="ECO:0000313" key="2">
    <source>
        <dbReference type="Ensembl" id="ENSOABP00000073957.1"/>
    </source>
</evidence>
<organism evidence="2 3">
    <name type="scientific">Oreochromis aureus</name>
    <name type="common">Israeli tilapia</name>
    <name type="synonym">Chromis aureus</name>
    <dbReference type="NCBI Taxonomy" id="47969"/>
    <lineage>
        <taxon>Eukaryota</taxon>
        <taxon>Metazoa</taxon>
        <taxon>Chordata</taxon>
        <taxon>Craniata</taxon>
        <taxon>Vertebrata</taxon>
        <taxon>Euteleostomi</taxon>
        <taxon>Actinopterygii</taxon>
        <taxon>Neopterygii</taxon>
        <taxon>Teleostei</taxon>
        <taxon>Neoteleostei</taxon>
        <taxon>Acanthomorphata</taxon>
        <taxon>Ovalentaria</taxon>
        <taxon>Cichlomorphae</taxon>
        <taxon>Cichliformes</taxon>
        <taxon>Cichlidae</taxon>
        <taxon>African cichlids</taxon>
        <taxon>Pseudocrenilabrinae</taxon>
        <taxon>Oreochromini</taxon>
        <taxon>Oreochromis</taxon>
    </lineage>
</organism>
<dbReference type="Pfam" id="PF00307">
    <property type="entry name" value="CH"/>
    <property type="match status" value="1"/>
</dbReference>
<reference evidence="3" key="1">
    <citation type="submission" date="2020-03" db="EMBL/GenBank/DDBJ databases">
        <title>Evolution of repeat sequences and sex chromosomes of tilapia species revealed by chromosome-level genomes.</title>
        <authorList>
            <person name="Xu L."/>
            <person name="Tao W."/>
            <person name="Wang D."/>
            <person name="Zhou Q."/>
        </authorList>
    </citation>
    <scope>NUCLEOTIDE SEQUENCE [LARGE SCALE GENOMIC DNA]</scope>
    <source>
        <strain evidence="3">Israel</strain>
    </source>
</reference>
<sequence>MLKRGPSQSLLEWCQSITSGYRGVKVTNFSTSWRNGLAFCAILHHFHPDKMAIVAISFCNPVFPNNIRRLMASRRWESLGCWSRQTWSFCPCLTGS</sequence>
<accession>A0AAZ1Y2D2</accession>
<dbReference type="PANTHER" id="PTHR23167:SF42">
    <property type="entry name" value="EH DOMAIN-BINDING PROTEIN 1-LIKE PROTEIN 1"/>
    <property type="match status" value="1"/>
</dbReference>
<dbReference type="InterPro" id="IPR050540">
    <property type="entry name" value="F-actin_Monoox_Mical"/>
</dbReference>
<feature type="domain" description="Calponin-homology (CH)" evidence="1">
    <location>
        <begin position="4"/>
        <end position="96"/>
    </location>
</feature>
<proteinExistence type="predicted"/>
<evidence type="ECO:0000313" key="3">
    <source>
        <dbReference type="Proteomes" id="UP000472276"/>
    </source>
</evidence>
<dbReference type="SUPFAM" id="SSF47576">
    <property type="entry name" value="Calponin-homology domain, CH-domain"/>
    <property type="match status" value="1"/>
</dbReference>